<feature type="transmembrane region" description="Helical" evidence="7">
    <location>
        <begin position="17"/>
        <end position="38"/>
    </location>
</feature>
<name>A0A239CD54_9RHOB</name>
<evidence type="ECO:0000256" key="6">
    <source>
        <dbReference type="ARBA" id="ARBA00023136"/>
    </source>
</evidence>
<keyword evidence="5 7" id="KW-1133">Transmembrane helix</keyword>
<proteinExistence type="predicted"/>
<evidence type="ECO:0000259" key="8">
    <source>
        <dbReference type="PROSITE" id="PS50850"/>
    </source>
</evidence>
<comment type="subcellular location">
    <subcellularLocation>
        <location evidence="1">Cell membrane</location>
        <topology evidence="1">Multi-pass membrane protein</topology>
    </subcellularLocation>
</comment>
<sequence>MPGSTFAPFRYNTYRNLWFASLVTNLGGMIQNVGAGWLMTSLSDNPAMVALVQGSVTLPMAVLSLLGGVFADNYHRRSVMIAAQAFMLVMSALLAVLSWTGLIGPWSLLAFTFAIGCGAAMHMPSWQASVGDLVPREHLAQAVMLNGMGFNLMRSTGPAVGGMIVAVFGSAMAFAINALTYLPVLFALYAWRAERVPDPLPREPLGGALRAGLRYVSLSADHLKILVRAGVFGFSAVAVLALMPLVASDLLKGSAATFGALLAAFGLGAVVVALTLRQLRERMETETIVRIGAILLALGLLGIGHARSVWLTSLSAALCGMAWQSSMALFNVATQLSTPRWVLGRVMSVLQVCTFGGMTIGSYVWGRVAGAAGVQTALTAAAVICLAGAALGFLLRLPGEGRSNLDPHGGFSPIKPALDIDMHSGPIKVSVEFIVPEARTSEFLALMEQRRVIRLRDGAHSWSLYRDLTAPDLWHESYRVPTWAAYLRHMSRRTTTDAENFKHLIALHAGAEPPRARRWIERPADPDHLHDRR</sequence>
<keyword evidence="2" id="KW-0813">Transport</keyword>
<dbReference type="InterPro" id="IPR020846">
    <property type="entry name" value="MFS_dom"/>
</dbReference>
<evidence type="ECO:0000256" key="5">
    <source>
        <dbReference type="ARBA" id="ARBA00022989"/>
    </source>
</evidence>
<dbReference type="PANTHER" id="PTHR23513:SF11">
    <property type="entry name" value="STAPHYLOFERRIN A TRANSPORTER"/>
    <property type="match status" value="1"/>
</dbReference>
<dbReference type="Pfam" id="PF05977">
    <property type="entry name" value="MFS_3"/>
    <property type="match status" value="1"/>
</dbReference>
<feature type="transmembrane region" description="Helical" evidence="7">
    <location>
        <begin position="253"/>
        <end position="276"/>
    </location>
</feature>
<evidence type="ECO:0000256" key="3">
    <source>
        <dbReference type="ARBA" id="ARBA00022475"/>
    </source>
</evidence>
<feature type="transmembrane region" description="Helical" evidence="7">
    <location>
        <begin position="163"/>
        <end position="191"/>
    </location>
</feature>
<reference evidence="9 10" key="1">
    <citation type="submission" date="2017-06" db="EMBL/GenBank/DDBJ databases">
        <authorList>
            <person name="Kim H.J."/>
            <person name="Triplett B.A."/>
        </authorList>
    </citation>
    <scope>NUCLEOTIDE SEQUENCE [LARGE SCALE GENOMIC DNA]</scope>
    <source>
        <strain evidence="9 10">DSM 29339</strain>
    </source>
</reference>
<keyword evidence="4 7" id="KW-0812">Transmembrane</keyword>
<keyword evidence="10" id="KW-1185">Reference proteome</keyword>
<evidence type="ECO:0000256" key="4">
    <source>
        <dbReference type="ARBA" id="ARBA00022692"/>
    </source>
</evidence>
<keyword evidence="3" id="KW-1003">Cell membrane</keyword>
<dbReference type="InterPro" id="IPR010290">
    <property type="entry name" value="TM_effector"/>
</dbReference>
<dbReference type="Proteomes" id="UP000198426">
    <property type="component" value="Unassembled WGS sequence"/>
</dbReference>
<evidence type="ECO:0000313" key="9">
    <source>
        <dbReference type="EMBL" id="SNS17571.1"/>
    </source>
</evidence>
<dbReference type="InterPro" id="IPR036259">
    <property type="entry name" value="MFS_trans_sf"/>
</dbReference>
<gene>
    <name evidence="9" type="ORF">SAMN05421757_101199</name>
</gene>
<dbReference type="PANTHER" id="PTHR23513">
    <property type="entry name" value="INTEGRAL MEMBRANE EFFLUX PROTEIN-RELATED"/>
    <property type="match status" value="1"/>
</dbReference>
<dbReference type="GO" id="GO:0005886">
    <property type="term" value="C:plasma membrane"/>
    <property type="evidence" value="ECO:0007669"/>
    <property type="project" value="UniProtKB-SubCell"/>
</dbReference>
<feature type="transmembrane region" description="Helical" evidence="7">
    <location>
        <begin position="377"/>
        <end position="395"/>
    </location>
</feature>
<dbReference type="SUPFAM" id="SSF103473">
    <property type="entry name" value="MFS general substrate transporter"/>
    <property type="match status" value="1"/>
</dbReference>
<dbReference type="GO" id="GO:0022857">
    <property type="term" value="F:transmembrane transporter activity"/>
    <property type="evidence" value="ECO:0007669"/>
    <property type="project" value="InterPro"/>
</dbReference>
<dbReference type="OrthoDB" id="9809918at2"/>
<evidence type="ECO:0000256" key="7">
    <source>
        <dbReference type="SAM" id="Phobius"/>
    </source>
</evidence>
<accession>A0A239CD54</accession>
<protein>
    <submittedName>
        <fullName evidence="9">Predicted arabinose efflux permease, MFS family</fullName>
    </submittedName>
</protein>
<dbReference type="RefSeq" id="WP_089230689.1">
    <property type="nucleotide sequence ID" value="NZ_FZOY01000001.1"/>
</dbReference>
<evidence type="ECO:0000313" key="10">
    <source>
        <dbReference type="Proteomes" id="UP000198426"/>
    </source>
</evidence>
<dbReference type="CDD" id="cd06173">
    <property type="entry name" value="MFS_MefA_like"/>
    <property type="match status" value="1"/>
</dbReference>
<dbReference type="EMBL" id="FZOY01000001">
    <property type="protein sequence ID" value="SNS17571.1"/>
    <property type="molecule type" value="Genomic_DNA"/>
</dbReference>
<dbReference type="Gene3D" id="1.20.1250.20">
    <property type="entry name" value="MFS general substrate transporter like domains"/>
    <property type="match status" value="1"/>
</dbReference>
<dbReference type="AlphaFoldDB" id="A0A239CD54"/>
<feature type="transmembrane region" description="Helical" evidence="7">
    <location>
        <begin position="342"/>
        <end position="365"/>
    </location>
</feature>
<feature type="domain" description="Major facilitator superfamily (MFS) profile" evidence="8">
    <location>
        <begin position="13"/>
        <end position="400"/>
    </location>
</feature>
<feature type="transmembrane region" description="Helical" evidence="7">
    <location>
        <begin position="225"/>
        <end position="247"/>
    </location>
</feature>
<organism evidence="9 10">
    <name type="scientific">Tropicimonas sediminicola</name>
    <dbReference type="NCBI Taxonomy" id="1031541"/>
    <lineage>
        <taxon>Bacteria</taxon>
        <taxon>Pseudomonadati</taxon>
        <taxon>Pseudomonadota</taxon>
        <taxon>Alphaproteobacteria</taxon>
        <taxon>Rhodobacterales</taxon>
        <taxon>Roseobacteraceae</taxon>
        <taxon>Tropicimonas</taxon>
    </lineage>
</organism>
<feature type="transmembrane region" description="Helical" evidence="7">
    <location>
        <begin position="310"/>
        <end position="330"/>
    </location>
</feature>
<evidence type="ECO:0000256" key="2">
    <source>
        <dbReference type="ARBA" id="ARBA00022448"/>
    </source>
</evidence>
<feature type="transmembrane region" description="Helical" evidence="7">
    <location>
        <begin position="50"/>
        <end position="71"/>
    </location>
</feature>
<keyword evidence="6 7" id="KW-0472">Membrane</keyword>
<feature type="transmembrane region" description="Helical" evidence="7">
    <location>
        <begin position="288"/>
        <end position="304"/>
    </location>
</feature>
<dbReference type="PROSITE" id="PS50850">
    <property type="entry name" value="MFS"/>
    <property type="match status" value="1"/>
</dbReference>
<evidence type="ECO:0000256" key="1">
    <source>
        <dbReference type="ARBA" id="ARBA00004651"/>
    </source>
</evidence>